<comment type="caution">
    <text evidence="1">The sequence shown here is derived from an EMBL/GenBank/DDBJ whole genome shotgun (WGS) entry which is preliminary data.</text>
</comment>
<evidence type="ECO:0000313" key="2">
    <source>
        <dbReference type="Proteomes" id="UP000826195"/>
    </source>
</evidence>
<reference evidence="1 2" key="1">
    <citation type="journal article" date="2021" name="J. Hered.">
        <title>A chromosome-level genome assembly of the parasitoid wasp, Cotesia glomerata (Hymenoptera: Braconidae).</title>
        <authorList>
            <person name="Pinto B.J."/>
            <person name="Weis J.J."/>
            <person name="Gamble T."/>
            <person name="Ode P.J."/>
            <person name="Paul R."/>
            <person name="Zaspel J.M."/>
        </authorList>
    </citation>
    <scope>NUCLEOTIDE SEQUENCE [LARGE SCALE GENOMIC DNA]</scope>
    <source>
        <strain evidence="1">CgM1</strain>
    </source>
</reference>
<proteinExistence type="predicted"/>
<name>A0AAV7J4Z9_COTGL</name>
<organism evidence="1 2">
    <name type="scientific">Cotesia glomerata</name>
    <name type="common">Lepidopteran parasitic wasp</name>
    <name type="synonym">Apanteles glomeratus</name>
    <dbReference type="NCBI Taxonomy" id="32391"/>
    <lineage>
        <taxon>Eukaryota</taxon>
        <taxon>Metazoa</taxon>
        <taxon>Ecdysozoa</taxon>
        <taxon>Arthropoda</taxon>
        <taxon>Hexapoda</taxon>
        <taxon>Insecta</taxon>
        <taxon>Pterygota</taxon>
        <taxon>Neoptera</taxon>
        <taxon>Endopterygota</taxon>
        <taxon>Hymenoptera</taxon>
        <taxon>Apocrita</taxon>
        <taxon>Ichneumonoidea</taxon>
        <taxon>Braconidae</taxon>
        <taxon>Microgastrinae</taxon>
        <taxon>Cotesia</taxon>
    </lineage>
</organism>
<accession>A0AAV7J4Z9</accession>
<gene>
    <name evidence="1" type="ORF">KQX54_007904</name>
</gene>
<dbReference type="EMBL" id="JAHXZJ010000001">
    <property type="protein sequence ID" value="KAH0567254.1"/>
    <property type="molecule type" value="Genomic_DNA"/>
</dbReference>
<dbReference type="AlphaFoldDB" id="A0AAV7J4Z9"/>
<sequence length="146" mass="17057">MLGIISFIFEGPEYRYRRPQKCIKILRAREDRLRCLVGLAAATAPCTHYANFNFNLDPVDTSPELPESKRRYSEKVYLSWAKGEVGKSIYAFMHSYFWGDGGLFSSGLERGMQMPIRREEVVIASGKWKRNRKTQPWFIRKLREEG</sequence>
<protein>
    <submittedName>
        <fullName evidence="1">Uncharacterized protein</fullName>
    </submittedName>
</protein>
<keyword evidence="2" id="KW-1185">Reference proteome</keyword>
<dbReference type="Proteomes" id="UP000826195">
    <property type="component" value="Unassembled WGS sequence"/>
</dbReference>
<evidence type="ECO:0000313" key="1">
    <source>
        <dbReference type="EMBL" id="KAH0567254.1"/>
    </source>
</evidence>